<proteinExistence type="inferred from homology"/>
<dbReference type="PANTHER" id="PTHR11432">
    <property type="entry name" value="NADH DEHYDROGENASE SUBUNIT 1"/>
    <property type="match status" value="1"/>
</dbReference>
<dbReference type="PANTHER" id="PTHR11432:SF3">
    <property type="entry name" value="NADH-UBIQUINONE OXIDOREDUCTASE CHAIN 1"/>
    <property type="match status" value="1"/>
</dbReference>
<evidence type="ECO:0000256" key="6">
    <source>
        <dbReference type="ARBA" id="ARBA00023136"/>
    </source>
</evidence>
<dbReference type="Pfam" id="PF00146">
    <property type="entry name" value="NADHdh"/>
    <property type="match status" value="1"/>
</dbReference>
<dbReference type="InterPro" id="IPR018086">
    <property type="entry name" value="NADH_UbQ_OxRdtase_su1_CS"/>
</dbReference>
<feature type="transmembrane region" description="Helical" evidence="9">
    <location>
        <begin position="239"/>
        <end position="266"/>
    </location>
</feature>
<gene>
    <name evidence="10" type="primary">ND1</name>
</gene>
<evidence type="ECO:0000256" key="9">
    <source>
        <dbReference type="SAM" id="Phobius"/>
    </source>
</evidence>
<keyword evidence="7" id="KW-0520">NAD</keyword>
<keyword evidence="8" id="KW-0830">Ubiquinone</keyword>
<feature type="transmembrane region" description="Helical" evidence="9">
    <location>
        <begin position="145"/>
        <end position="164"/>
    </location>
</feature>
<name>A0A7D6W4N9_DREPO</name>
<dbReference type="EC" id="7.1.1.2" evidence="8"/>
<keyword evidence="5 9" id="KW-1133">Transmembrane helix</keyword>
<evidence type="ECO:0000313" key="10">
    <source>
        <dbReference type="EMBL" id="QLY89535.1"/>
    </source>
</evidence>
<evidence type="ECO:0000256" key="4">
    <source>
        <dbReference type="ARBA" id="ARBA00022692"/>
    </source>
</evidence>
<evidence type="ECO:0000256" key="1">
    <source>
        <dbReference type="ARBA" id="ARBA00004141"/>
    </source>
</evidence>
<keyword evidence="6 9" id="KW-0472">Membrane</keyword>
<protein>
    <recommendedName>
        <fullName evidence="3 8">NADH-ubiquinone oxidoreductase chain 1</fullName>
        <ecNumber evidence="8">7.1.1.2</ecNumber>
    </recommendedName>
</protein>
<dbReference type="GO" id="GO:0009060">
    <property type="term" value="P:aerobic respiration"/>
    <property type="evidence" value="ECO:0007669"/>
    <property type="project" value="TreeGrafter"/>
</dbReference>
<evidence type="ECO:0000256" key="7">
    <source>
        <dbReference type="RuleBase" id="RU000471"/>
    </source>
</evidence>
<feature type="transmembrane region" description="Helical" evidence="9">
    <location>
        <begin position="170"/>
        <end position="190"/>
    </location>
</feature>
<feature type="transmembrane region" description="Helical" evidence="9">
    <location>
        <begin position="278"/>
        <end position="302"/>
    </location>
</feature>
<feature type="transmembrane region" description="Helical" evidence="9">
    <location>
        <begin position="101"/>
        <end position="124"/>
    </location>
</feature>
<dbReference type="PROSITE" id="PS00668">
    <property type="entry name" value="COMPLEX1_ND1_2"/>
    <property type="match status" value="1"/>
</dbReference>
<dbReference type="AlphaFoldDB" id="A0A7D6W4N9"/>
<reference evidence="10" key="1">
    <citation type="submission" date="2020-05" db="EMBL/GenBank/DDBJ databases">
        <title>DNAmark Project.</title>
        <authorList>
            <person name="Leerhoei F."/>
        </authorList>
    </citation>
    <scope>NUCLEOTIDE SEQUENCE</scope>
    <source>
        <strain evidence="10">DM1270</strain>
    </source>
</reference>
<organism evidence="10">
    <name type="scientific">Dreissena polymorpha</name>
    <name type="common">Zebra mussel</name>
    <name type="synonym">Mytilus polymorpha</name>
    <dbReference type="NCBI Taxonomy" id="45954"/>
    <lineage>
        <taxon>Eukaryota</taxon>
        <taxon>Metazoa</taxon>
        <taxon>Spiralia</taxon>
        <taxon>Lophotrochozoa</taxon>
        <taxon>Mollusca</taxon>
        <taxon>Bivalvia</taxon>
        <taxon>Autobranchia</taxon>
        <taxon>Heteroconchia</taxon>
        <taxon>Euheterodonta</taxon>
        <taxon>Imparidentia</taxon>
        <taxon>Neoheterodontei</taxon>
        <taxon>Myida</taxon>
        <taxon>Dreissenoidea</taxon>
        <taxon>Dreissenidae</taxon>
        <taxon>Dreissena</taxon>
    </lineage>
</organism>
<feature type="transmembrane region" description="Helical" evidence="9">
    <location>
        <begin position="211"/>
        <end position="233"/>
    </location>
</feature>
<dbReference type="GO" id="GO:0008137">
    <property type="term" value="F:NADH dehydrogenase (ubiquinone) activity"/>
    <property type="evidence" value="ECO:0007669"/>
    <property type="project" value="UniProtKB-EC"/>
</dbReference>
<accession>A0A7D6W4N9</accession>
<keyword evidence="8 10" id="KW-0496">Mitochondrion</keyword>
<geneLocation type="mitochondrion" evidence="10"/>
<dbReference type="GO" id="GO:0005743">
    <property type="term" value="C:mitochondrial inner membrane"/>
    <property type="evidence" value="ECO:0007669"/>
    <property type="project" value="UniProtKB-SubCell"/>
</dbReference>
<keyword evidence="4 7" id="KW-0812">Transmembrane</keyword>
<evidence type="ECO:0000256" key="5">
    <source>
        <dbReference type="ARBA" id="ARBA00022989"/>
    </source>
</evidence>
<dbReference type="GO" id="GO:0003954">
    <property type="term" value="F:NADH dehydrogenase activity"/>
    <property type="evidence" value="ECO:0007669"/>
    <property type="project" value="TreeGrafter"/>
</dbReference>
<dbReference type="PROSITE" id="PS00667">
    <property type="entry name" value="COMPLEX1_ND1_1"/>
    <property type="match status" value="1"/>
</dbReference>
<feature type="transmembrane region" description="Helical" evidence="9">
    <location>
        <begin position="71"/>
        <end position="89"/>
    </location>
</feature>
<comment type="subcellular location">
    <subcellularLocation>
        <location evidence="1">Membrane</location>
        <topology evidence="1">Multi-pass membrane protein</topology>
    </subcellularLocation>
    <subcellularLocation>
        <location evidence="7">Mitochondrion inner membrane</location>
        <topology evidence="7">Multi-pass membrane protein</topology>
    </subcellularLocation>
</comment>
<comment type="catalytic activity">
    <reaction evidence="8">
        <text>a ubiquinone + NADH + 5 H(+)(in) = a ubiquinol + NAD(+) + 4 H(+)(out)</text>
        <dbReference type="Rhea" id="RHEA:29091"/>
        <dbReference type="Rhea" id="RHEA-COMP:9565"/>
        <dbReference type="Rhea" id="RHEA-COMP:9566"/>
        <dbReference type="ChEBI" id="CHEBI:15378"/>
        <dbReference type="ChEBI" id="CHEBI:16389"/>
        <dbReference type="ChEBI" id="CHEBI:17976"/>
        <dbReference type="ChEBI" id="CHEBI:57540"/>
        <dbReference type="ChEBI" id="CHEBI:57945"/>
        <dbReference type="EC" id="7.1.1.2"/>
    </reaction>
</comment>
<evidence type="ECO:0000256" key="3">
    <source>
        <dbReference type="ARBA" id="ARBA00021009"/>
    </source>
</evidence>
<evidence type="ECO:0000256" key="8">
    <source>
        <dbReference type="RuleBase" id="RU000473"/>
    </source>
</evidence>
<evidence type="ECO:0000256" key="2">
    <source>
        <dbReference type="ARBA" id="ARBA00010535"/>
    </source>
</evidence>
<dbReference type="InterPro" id="IPR001694">
    <property type="entry name" value="NADH_UbQ_OxRdtase_su1/FPO"/>
</dbReference>
<dbReference type="EMBL" id="MT483676">
    <property type="protein sequence ID" value="QLY89535.1"/>
    <property type="molecule type" value="Genomic_DNA"/>
</dbReference>
<sequence length="305" mass="34034">MLLGMSNFLVVMISMIGVAFFIVVERKGLGMFQLRQGPNKVGFKGLFQPVADGVKLFSKEMSVPFSGSQSLYLLGPVVCFFLSYVVWIISPTQFWLVRFPLSVLFLLCVSSTHVFGTFLVGWTVDSRYAMLGAMRGVAQTISYEVVFSGVILCPLLFVGTFDLLEMRASNVFLLLFCLEVFLVWLVVLLAELNRAPFDFVEGESELVAGYMVEYGGLGFALIALAEYGNIFFMSMVSSAIFLSSFFGSMGLMLLSFWAVSISYAIVGVRGSMPRFRYDLLMCFCWQKLLPLVLGSLVFYMSLLYS</sequence>
<comment type="similarity">
    <text evidence="2 7">Belongs to the complex I subunit 1 family.</text>
</comment>
<feature type="transmembrane region" description="Helical" evidence="9">
    <location>
        <begin position="6"/>
        <end position="24"/>
    </location>
</feature>